<evidence type="ECO:0000313" key="1">
    <source>
        <dbReference type="EMBL" id="CAA9994165.1"/>
    </source>
</evidence>
<proteinExistence type="predicted"/>
<dbReference type="Proteomes" id="UP000479000">
    <property type="component" value="Unassembled WGS sequence"/>
</dbReference>
<sequence length="160" mass="17864">MAADLDAFALDDILSPSSSSVYPVNDTEYDYDYADSVNQFNWNELVPTTIVYAITLCEKRIFPLVSADVNYGGPVSFSPTNVIFSAEARSPSISTNSETLREVILGKIMVYIFTILLNKPTLKSPSTIGYDTDLIKDNAWAITLTYAWGKLVDQFYFIRS</sequence>
<name>A0A6H5FVM4_9HEMI</name>
<dbReference type="EMBL" id="CADCXU010001770">
    <property type="protein sequence ID" value="CAA9994165.1"/>
    <property type="molecule type" value="Genomic_DNA"/>
</dbReference>
<gene>
    <name evidence="1" type="ORF">NTEN_LOCUS981</name>
</gene>
<dbReference type="AlphaFoldDB" id="A0A6H5FVM4"/>
<keyword evidence="2" id="KW-1185">Reference proteome</keyword>
<organism evidence="1 2">
    <name type="scientific">Nesidiocoris tenuis</name>
    <dbReference type="NCBI Taxonomy" id="355587"/>
    <lineage>
        <taxon>Eukaryota</taxon>
        <taxon>Metazoa</taxon>
        <taxon>Ecdysozoa</taxon>
        <taxon>Arthropoda</taxon>
        <taxon>Hexapoda</taxon>
        <taxon>Insecta</taxon>
        <taxon>Pterygota</taxon>
        <taxon>Neoptera</taxon>
        <taxon>Paraneoptera</taxon>
        <taxon>Hemiptera</taxon>
        <taxon>Heteroptera</taxon>
        <taxon>Panheteroptera</taxon>
        <taxon>Cimicomorpha</taxon>
        <taxon>Miridae</taxon>
        <taxon>Dicyphina</taxon>
        <taxon>Nesidiocoris</taxon>
    </lineage>
</organism>
<reference evidence="1 2" key="1">
    <citation type="submission" date="2020-02" db="EMBL/GenBank/DDBJ databases">
        <authorList>
            <person name="Ferguson B K."/>
        </authorList>
    </citation>
    <scope>NUCLEOTIDE SEQUENCE [LARGE SCALE GENOMIC DNA]</scope>
</reference>
<feature type="non-terminal residue" evidence="1">
    <location>
        <position position="160"/>
    </location>
</feature>
<accession>A0A6H5FVM4</accession>
<protein>
    <submittedName>
        <fullName evidence="1">Uncharacterized protein</fullName>
    </submittedName>
</protein>
<dbReference type="OrthoDB" id="10592418at2759"/>
<evidence type="ECO:0000313" key="2">
    <source>
        <dbReference type="Proteomes" id="UP000479000"/>
    </source>
</evidence>